<evidence type="ECO:0000256" key="1">
    <source>
        <dbReference type="SAM" id="Phobius"/>
    </source>
</evidence>
<evidence type="ECO:0008006" key="4">
    <source>
        <dbReference type="Google" id="ProtNLM"/>
    </source>
</evidence>
<proteinExistence type="predicted"/>
<gene>
    <name evidence="2" type="ORF">EDD61_1382</name>
</gene>
<dbReference type="EMBL" id="SMBP01000038">
    <property type="protein sequence ID" value="TCU52204.1"/>
    <property type="molecule type" value="Genomic_DNA"/>
</dbReference>
<keyword evidence="1" id="KW-0472">Membrane</keyword>
<dbReference type="Proteomes" id="UP000295773">
    <property type="component" value="Unassembled WGS sequence"/>
</dbReference>
<protein>
    <recommendedName>
        <fullName evidence="4">Zn-finger containing protein</fullName>
    </recommendedName>
</protein>
<dbReference type="AlphaFoldDB" id="A0A4R3SUN7"/>
<keyword evidence="3" id="KW-1185">Reference proteome</keyword>
<evidence type="ECO:0000313" key="3">
    <source>
        <dbReference type="Proteomes" id="UP000295773"/>
    </source>
</evidence>
<evidence type="ECO:0000313" key="2">
    <source>
        <dbReference type="EMBL" id="TCU52204.1"/>
    </source>
</evidence>
<feature type="transmembrane region" description="Helical" evidence="1">
    <location>
        <begin position="39"/>
        <end position="56"/>
    </location>
</feature>
<organism evidence="2 3">
    <name type="scientific">Longicatena caecimuris</name>
    <dbReference type="NCBI Taxonomy" id="1796635"/>
    <lineage>
        <taxon>Bacteria</taxon>
        <taxon>Bacillati</taxon>
        <taxon>Bacillota</taxon>
        <taxon>Erysipelotrichia</taxon>
        <taxon>Erysipelotrichales</taxon>
        <taxon>Erysipelotrichaceae</taxon>
        <taxon>Longicatena</taxon>
    </lineage>
</organism>
<name>A0A4R3SUN7_9FIRM</name>
<feature type="transmembrane region" description="Helical" evidence="1">
    <location>
        <begin position="12"/>
        <end position="33"/>
    </location>
</feature>
<dbReference type="GeneID" id="73796211"/>
<sequence>MKWFQNFMRGRYGVDQLSFAILVLYFIVTMIGMIMQNSMITYLSTILIIWCWFRILSRKTYKRSAENTLYLQKTYPIRMWFRKKKNRFQDRKTHKYYKCPSCKQELRVPKGKGEITITCPKCHTKFDKRT</sequence>
<keyword evidence="1" id="KW-1133">Transmembrane helix</keyword>
<dbReference type="RefSeq" id="WP_008687565.1">
    <property type="nucleotide sequence ID" value="NZ_AP024510.1"/>
</dbReference>
<comment type="caution">
    <text evidence="2">The sequence shown here is derived from an EMBL/GenBank/DDBJ whole genome shotgun (WGS) entry which is preliminary data.</text>
</comment>
<keyword evidence="1" id="KW-0812">Transmembrane</keyword>
<accession>A0A4R3SUN7</accession>
<reference evidence="2 3" key="1">
    <citation type="submission" date="2019-03" db="EMBL/GenBank/DDBJ databases">
        <title>Genomic Encyclopedia of Type Strains, Phase IV (KMG-IV): sequencing the most valuable type-strain genomes for metagenomic binning, comparative biology and taxonomic classification.</title>
        <authorList>
            <person name="Goeker M."/>
        </authorList>
    </citation>
    <scope>NUCLEOTIDE SEQUENCE [LARGE SCALE GENOMIC DNA]</scope>
    <source>
        <strain evidence="2 3">DSM 29481</strain>
    </source>
</reference>